<keyword evidence="4" id="KW-0808">Transferase</keyword>
<evidence type="ECO:0000259" key="3">
    <source>
        <dbReference type="Pfam" id="PF17836"/>
    </source>
</evidence>
<evidence type="ECO:0000256" key="1">
    <source>
        <dbReference type="PIRSR" id="PIRSR620019-1"/>
    </source>
</evidence>
<dbReference type="Gene3D" id="2.160.10.10">
    <property type="entry name" value="Hexapeptide repeat proteins"/>
    <property type="match status" value="1"/>
</dbReference>
<sequence length="228" mass="24698">MRIFKGGELIVIKELIVIGCGGQAKVVVDLVEQLHSFQIIGFFDDYKIEPEFMGYPVLGKVEDIKKYNGIYYGGIVAIGDNWSRKKIVRRIQEMDPKFRYVTLCHPEAIVSQRAEIGEGTAVMAGAVVNTDVKVGHHCIINTLGSVAHDCVVGDYASVGPGAHLGGHVQIGEHSAISIGARVLHGITIGQDTIIGAGATVTHHITDRVIAYGVPAKVIRSREKDEPYL</sequence>
<reference evidence="4 5" key="1">
    <citation type="submission" date="2019-03" db="EMBL/GenBank/DDBJ databases">
        <authorList>
            <person name="Yang Y."/>
        </authorList>
    </citation>
    <scope>NUCLEOTIDE SEQUENCE [LARGE SCALE GENOMIC DNA]</scope>
    <source>
        <strain evidence="4 5">ASL-1</strain>
    </source>
</reference>
<dbReference type="InterPro" id="IPR050179">
    <property type="entry name" value="Trans_hexapeptide_repeat"/>
</dbReference>
<dbReference type="InterPro" id="IPR020019">
    <property type="entry name" value="AcTrfase_PglD-like"/>
</dbReference>
<dbReference type="Pfam" id="PF17836">
    <property type="entry name" value="PglD_N"/>
    <property type="match status" value="1"/>
</dbReference>
<dbReference type="InterPro" id="IPR041561">
    <property type="entry name" value="PglD_N"/>
</dbReference>
<dbReference type="PANTHER" id="PTHR43300">
    <property type="entry name" value="ACETYLTRANSFERASE"/>
    <property type="match status" value="1"/>
</dbReference>
<protein>
    <submittedName>
        <fullName evidence="4">Acetyltransferase</fullName>
    </submittedName>
</protein>
<dbReference type="Pfam" id="PF00132">
    <property type="entry name" value="Hexapep"/>
    <property type="match status" value="1"/>
</dbReference>
<dbReference type="SUPFAM" id="SSF51161">
    <property type="entry name" value="Trimeric LpxA-like enzymes"/>
    <property type="match status" value="1"/>
</dbReference>
<dbReference type="PANTHER" id="PTHR43300:SF7">
    <property type="entry name" value="UDP-N-ACETYLBACILLOSAMINE N-ACETYLTRANSFERASE"/>
    <property type="match status" value="1"/>
</dbReference>
<feature type="binding site" evidence="2">
    <location>
        <position position="178"/>
    </location>
    <ligand>
        <name>acetyl-CoA</name>
        <dbReference type="ChEBI" id="CHEBI:57288"/>
    </ligand>
</feature>
<feature type="site" description="Increases basicity of active site His" evidence="1">
    <location>
        <position position="149"/>
    </location>
</feature>
<feature type="active site" description="Proton acceptor" evidence="1">
    <location>
        <position position="148"/>
    </location>
</feature>
<name>A0A4Y8LMA0_9BACL</name>
<evidence type="ECO:0000313" key="4">
    <source>
        <dbReference type="EMBL" id="TFE04134.1"/>
    </source>
</evidence>
<comment type="caution">
    <text evidence="4">The sequence shown here is derived from an EMBL/GenBank/DDBJ whole genome shotgun (WGS) entry which is preliminary data.</text>
</comment>
<dbReference type="GO" id="GO:0016740">
    <property type="term" value="F:transferase activity"/>
    <property type="evidence" value="ECO:0007669"/>
    <property type="project" value="UniProtKB-KW"/>
</dbReference>
<feature type="binding site" evidence="2">
    <location>
        <position position="79"/>
    </location>
    <ligand>
        <name>substrate</name>
    </ligand>
</feature>
<dbReference type="NCBIfam" id="TIGR03570">
    <property type="entry name" value="NeuD_NnaD"/>
    <property type="match status" value="1"/>
</dbReference>
<dbReference type="CDD" id="cd03360">
    <property type="entry name" value="LbH_AT_putative"/>
    <property type="match status" value="1"/>
</dbReference>
<organism evidence="4 5">
    <name type="scientific">Jeotgalibacillus salarius</name>
    <dbReference type="NCBI Taxonomy" id="546023"/>
    <lineage>
        <taxon>Bacteria</taxon>
        <taxon>Bacillati</taxon>
        <taxon>Bacillota</taxon>
        <taxon>Bacilli</taxon>
        <taxon>Bacillales</taxon>
        <taxon>Caryophanaceae</taxon>
        <taxon>Jeotgalibacillus</taxon>
    </lineage>
</organism>
<dbReference type="InterPro" id="IPR011004">
    <property type="entry name" value="Trimer_LpxA-like_sf"/>
</dbReference>
<gene>
    <name evidence="4" type="ORF">E2626_02070</name>
</gene>
<evidence type="ECO:0000313" key="5">
    <source>
        <dbReference type="Proteomes" id="UP000297776"/>
    </source>
</evidence>
<proteinExistence type="predicted"/>
<feature type="domain" description="PglD N-terminal" evidence="3">
    <location>
        <begin position="15"/>
        <end position="91"/>
    </location>
</feature>
<accession>A0A4Y8LMA0</accession>
<dbReference type="OrthoDB" id="9794407at2"/>
<dbReference type="AlphaFoldDB" id="A0A4Y8LMA0"/>
<dbReference type="EMBL" id="SORX01000001">
    <property type="protein sequence ID" value="TFE04134.1"/>
    <property type="molecule type" value="Genomic_DNA"/>
</dbReference>
<dbReference type="Proteomes" id="UP000297776">
    <property type="component" value="Unassembled WGS sequence"/>
</dbReference>
<keyword evidence="5" id="KW-1185">Reference proteome</keyword>
<dbReference type="InterPro" id="IPR001451">
    <property type="entry name" value="Hexapep"/>
</dbReference>
<evidence type="ECO:0000256" key="2">
    <source>
        <dbReference type="PIRSR" id="PIRSR620019-2"/>
    </source>
</evidence>
<dbReference type="Gene3D" id="3.40.50.20">
    <property type="match status" value="1"/>
</dbReference>